<proteinExistence type="inferred from homology"/>
<evidence type="ECO:0000256" key="10">
    <source>
        <dbReference type="ARBA" id="ARBA00023214"/>
    </source>
</evidence>
<evidence type="ECO:0000256" key="7">
    <source>
        <dbReference type="ARBA" id="ARBA00022729"/>
    </source>
</evidence>
<dbReference type="GO" id="GO:0005975">
    <property type="term" value="P:carbohydrate metabolic process"/>
    <property type="evidence" value="ECO:0007669"/>
    <property type="project" value="InterPro"/>
</dbReference>
<dbReference type="Proteomes" id="UP000075882">
    <property type="component" value="Unassembled WGS sequence"/>
</dbReference>
<evidence type="ECO:0000256" key="2">
    <source>
        <dbReference type="ARBA" id="ARBA00001913"/>
    </source>
</evidence>
<evidence type="ECO:0000256" key="1">
    <source>
        <dbReference type="ARBA" id="ARBA00000548"/>
    </source>
</evidence>
<feature type="compositionally biased region" description="Pro residues" evidence="15">
    <location>
        <begin position="875"/>
        <end position="886"/>
    </location>
</feature>
<evidence type="ECO:0000256" key="9">
    <source>
        <dbReference type="ARBA" id="ARBA00023157"/>
    </source>
</evidence>
<name>A0A8W7PZ65_ANOCL</name>
<keyword evidence="7 16" id="KW-0732">Signal</keyword>
<evidence type="ECO:0000256" key="15">
    <source>
        <dbReference type="SAM" id="MobiDB-lite"/>
    </source>
</evidence>
<evidence type="ECO:0000256" key="4">
    <source>
        <dbReference type="ARBA" id="ARBA00008061"/>
    </source>
</evidence>
<dbReference type="EC" id="3.2.1.1" evidence="6 14"/>
<evidence type="ECO:0000256" key="13">
    <source>
        <dbReference type="RuleBase" id="RU003615"/>
    </source>
</evidence>
<accession>A0A8W7PZ65</accession>
<dbReference type="PRINTS" id="PR00110">
    <property type="entry name" value="ALPHAAMYLASE"/>
</dbReference>
<dbReference type="SMART" id="SM00642">
    <property type="entry name" value="Aamy"/>
    <property type="match status" value="1"/>
</dbReference>
<evidence type="ECO:0000313" key="18">
    <source>
        <dbReference type="EnsemblMetazoa" id="ACOM039848-PA.1"/>
    </source>
</evidence>
<protein>
    <recommendedName>
        <fullName evidence="6 14">Alpha-amylase</fullName>
        <ecNumber evidence="6 14">3.2.1.1</ecNumber>
    </recommendedName>
</protein>
<dbReference type="PANTHER" id="PTHR43447">
    <property type="entry name" value="ALPHA-AMYLASE"/>
    <property type="match status" value="1"/>
</dbReference>
<dbReference type="CDD" id="cd11317">
    <property type="entry name" value="AmyAc_bac_euk_AmyA"/>
    <property type="match status" value="1"/>
</dbReference>
<keyword evidence="8 14" id="KW-0378">Hydrolase</keyword>
<comment type="cofactor">
    <cofactor evidence="2">
        <name>Ca(2+)</name>
        <dbReference type="ChEBI" id="CHEBI:29108"/>
    </cofactor>
</comment>
<dbReference type="EnsemblMetazoa" id="ACOM039848-RA">
    <property type="protein sequence ID" value="ACOM039848-PA.1"/>
    <property type="gene ID" value="ACOM039848"/>
</dbReference>
<sequence>MGRIFYHTVLTLVGVSLSLHSSSAQQLGPFTIPTLSNGGALGFSNNFFSALVDPRSRRLSFSAQAPPIGVDGGSTSSLSSFIGRFNNPLAGFLPGQTNVVPIQTPSLSSLTPSNVPGVSEFTNILRTFGSGIPSGVNRIQGAANTFQNLATDATRRFLTPSSVRSSSTSSSNPSVQQLPGVSEFTNALRSFGNAIPDGINRFQSASNTFQSIASNATEAFLNPAGARSSASSSVIPSNLLLPGVPQFTNILRSFVGNASNTLQGIASNATERFLNPFGVRSSSSTSSHLPGVSEFTNILQSFGNGIPAGIGRIRNAANAFQRLASNASQTGFNPAAVLSQFATLVPNTGQRAIIPLPNVNFTSNAEVSVTAGNAGEDSEGNELDTSSKLEIAPRVDVPVNRNDPHYYPGRQVMVHLFEWTFDAIAEECEQILGPAGYGGVQVSPINEYVIAPNRPWWERYQPISYIINSRSGSEHQFATMVRRCQLAGVRVYVDVVVNHMAAPGADVPLFGTAGSPSNPGEREYPAVPYNQSHFHPDCTIRNYQNATEVRDCALNGLPDLNQTEPYVQDRIVEFMNRLIELGVAGFRMDASKHMWPEDLDAIYKRLQFLNESFEFSKEARPFIYQEVIDLGSEPVTASQYTDLGHVTEFKYSLFVGLIFRGALKVSALEALTHANATQVGLTPSDAALVFVDNHDNQRGHGAGGDSILTFKDGQTYTQAIAFTLATDYGTVRLMSSYNFTDTDQGPPSDDRANILPPGINADGSCQNGWVCEHRWPVVRRMVSFRNFVAPAPLTDVQYLGGTFAFCRGAIAFALFNAGQETSDELNPDPSNDPAEGLLVTGLRVVAACNPLSAVAKPCPPWLPNPNDLPSEPPKDAPFPPAPNWVP</sequence>
<organism evidence="18">
    <name type="scientific">Anopheles coluzzii</name>
    <name type="common">African malaria mosquito</name>
    <dbReference type="NCBI Taxonomy" id="1518534"/>
    <lineage>
        <taxon>Eukaryota</taxon>
        <taxon>Metazoa</taxon>
        <taxon>Ecdysozoa</taxon>
        <taxon>Arthropoda</taxon>
        <taxon>Hexapoda</taxon>
        <taxon>Insecta</taxon>
        <taxon>Pterygota</taxon>
        <taxon>Neoptera</taxon>
        <taxon>Endopterygota</taxon>
        <taxon>Diptera</taxon>
        <taxon>Nematocera</taxon>
        <taxon>Culicoidea</taxon>
        <taxon>Culicidae</taxon>
        <taxon>Anophelinae</taxon>
        <taxon>Anopheles</taxon>
    </lineage>
</organism>
<dbReference type="InterPro" id="IPR017853">
    <property type="entry name" value="GH"/>
</dbReference>
<evidence type="ECO:0000256" key="14">
    <source>
        <dbReference type="RuleBase" id="RU361134"/>
    </source>
</evidence>
<feature type="chain" id="PRO_5036449812" description="Alpha-amylase" evidence="16">
    <location>
        <begin position="25"/>
        <end position="886"/>
    </location>
</feature>
<evidence type="ECO:0000256" key="3">
    <source>
        <dbReference type="ARBA" id="ARBA00001923"/>
    </source>
</evidence>
<comment type="cofactor">
    <cofactor evidence="3">
        <name>chloride</name>
        <dbReference type="ChEBI" id="CHEBI:17996"/>
    </cofactor>
</comment>
<dbReference type="GO" id="GO:0043169">
    <property type="term" value="F:cation binding"/>
    <property type="evidence" value="ECO:0007669"/>
    <property type="project" value="InterPro"/>
</dbReference>
<keyword evidence="10" id="KW-0868">Chloride</keyword>
<dbReference type="InterPro" id="IPR006046">
    <property type="entry name" value="Alpha_amylase"/>
</dbReference>
<reference evidence="18" key="1">
    <citation type="submission" date="2022-08" db="UniProtKB">
        <authorList>
            <consortium name="EnsemblMetazoa"/>
        </authorList>
    </citation>
    <scope>IDENTIFICATION</scope>
</reference>
<evidence type="ECO:0000256" key="6">
    <source>
        <dbReference type="ARBA" id="ARBA00012595"/>
    </source>
</evidence>
<evidence type="ECO:0000259" key="17">
    <source>
        <dbReference type="SMART" id="SM00642"/>
    </source>
</evidence>
<keyword evidence="9" id="KW-1015">Disulfide bond</keyword>
<dbReference type="Pfam" id="PF00128">
    <property type="entry name" value="Alpha-amylase"/>
    <property type="match status" value="1"/>
</dbReference>
<dbReference type="VEuPathDB" id="VectorBase:ACON2_037695"/>
<evidence type="ECO:0000256" key="16">
    <source>
        <dbReference type="SAM" id="SignalP"/>
    </source>
</evidence>
<dbReference type="AlphaFoldDB" id="A0A8W7PZ65"/>
<evidence type="ECO:0000256" key="12">
    <source>
        <dbReference type="ARBA" id="ARBA00023295"/>
    </source>
</evidence>
<comment type="subunit">
    <text evidence="5">Monomer.</text>
</comment>
<comment type="similarity">
    <text evidence="4 13">Belongs to the glycosyl hydrolase 13 family.</text>
</comment>
<dbReference type="InterPro" id="IPR006047">
    <property type="entry name" value="GH13_cat_dom"/>
</dbReference>
<evidence type="ECO:0000256" key="8">
    <source>
        <dbReference type="ARBA" id="ARBA00022801"/>
    </source>
</evidence>
<feature type="domain" description="Glycosyl hydrolase family 13 catalytic" evidence="17">
    <location>
        <begin position="411"/>
        <end position="785"/>
    </location>
</feature>
<keyword evidence="11 14" id="KW-0119">Carbohydrate metabolism</keyword>
<evidence type="ECO:0000256" key="5">
    <source>
        <dbReference type="ARBA" id="ARBA00011245"/>
    </source>
</evidence>
<feature type="region of interest" description="Disordered" evidence="15">
    <location>
        <begin position="862"/>
        <end position="886"/>
    </location>
</feature>
<comment type="catalytic activity">
    <reaction evidence="1 14">
        <text>Endohydrolysis of (1-&gt;4)-alpha-D-glucosidic linkages in polysaccharides containing three or more (1-&gt;4)-alpha-linked D-glucose units.</text>
        <dbReference type="EC" id="3.2.1.1"/>
    </reaction>
</comment>
<feature type="signal peptide" evidence="16">
    <location>
        <begin position="1"/>
        <end position="24"/>
    </location>
</feature>
<evidence type="ECO:0000256" key="11">
    <source>
        <dbReference type="ARBA" id="ARBA00023277"/>
    </source>
</evidence>
<dbReference type="GO" id="GO:0004556">
    <property type="term" value="F:alpha-amylase activity"/>
    <property type="evidence" value="ECO:0007669"/>
    <property type="project" value="UniProtKB-UniRule"/>
</dbReference>
<dbReference type="Gene3D" id="3.20.20.80">
    <property type="entry name" value="Glycosidases"/>
    <property type="match status" value="1"/>
</dbReference>
<dbReference type="SUPFAM" id="SSF51445">
    <property type="entry name" value="(Trans)glycosidases"/>
    <property type="match status" value="1"/>
</dbReference>
<keyword evidence="12 14" id="KW-0326">Glycosidase</keyword>